<keyword evidence="2" id="KW-1185">Reference proteome</keyword>
<gene>
    <name evidence="1" type="ORF">HETSPECPRED_008431</name>
</gene>
<organism evidence="1 2">
    <name type="scientific">Heterodermia speciosa</name>
    <dbReference type="NCBI Taxonomy" id="116794"/>
    <lineage>
        <taxon>Eukaryota</taxon>
        <taxon>Fungi</taxon>
        <taxon>Dikarya</taxon>
        <taxon>Ascomycota</taxon>
        <taxon>Pezizomycotina</taxon>
        <taxon>Lecanoromycetes</taxon>
        <taxon>OSLEUM clade</taxon>
        <taxon>Lecanoromycetidae</taxon>
        <taxon>Caliciales</taxon>
        <taxon>Physciaceae</taxon>
        <taxon>Heterodermia</taxon>
    </lineage>
</organism>
<dbReference type="EMBL" id="CAJPDS010000064">
    <property type="protein sequence ID" value="CAF9932706.1"/>
    <property type="molecule type" value="Genomic_DNA"/>
</dbReference>
<name>A0A8H3G436_9LECA</name>
<dbReference type="OrthoDB" id="10672942at2759"/>
<protein>
    <submittedName>
        <fullName evidence="1">Uncharacterized protein</fullName>
    </submittedName>
</protein>
<evidence type="ECO:0000313" key="2">
    <source>
        <dbReference type="Proteomes" id="UP000664521"/>
    </source>
</evidence>
<dbReference type="InterPro" id="IPR032675">
    <property type="entry name" value="LRR_dom_sf"/>
</dbReference>
<dbReference type="AlphaFoldDB" id="A0A8H3G436"/>
<proteinExistence type="predicted"/>
<sequence length="465" mass="53823">MGAFQILPNEVLHQVVIYLVDEGCNQDYFDSVRIKDLQTARLLCSSMSRVAAPFLFENMILDEKFCEDDDINKLLIFARENPTLAGFVRRLRRKIVPCVGSWSRRFHACVPYELTSDHAIKPPADSEICNGRAAARLMPRRDSHPYGSDWRESLEDSVAGWGLVPKYCLAKQKTLVATLKALPNLQHVESVPSIWYLTHVYKKTWQFGAEHDHEKAETKKARRIYAKYQNLDFDHDIRYHLSGYVASRIFSIRLLPQIMAVVAPVWSQHLQHLRHLHLECSVQRWVGNYIMLPIDQFESARSWKAGFERLENLQTLKLSGGGVSSIYETEAARQELLHNFGQHGRFQLDIMLEDCRFPHLRCLTLTDWPVFTASMIELISRHSEVLQSVRFERLSLCVKRVSDAHGWSQVAETLAKCDRLVDICLQDIRYQFFASIITTGLGFKDEDIGAIYHEIRQNRPSTRFW</sequence>
<comment type="caution">
    <text evidence="1">The sequence shown here is derived from an EMBL/GenBank/DDBJ whole genome shotgun (WGS) entry which is preliminary data.</text>
</comment>
<accession>A0A8H3G436</accession>
<dbReference type="Gene3D" id="3.80.10.10">
    <property type="entry name" value="Ribonuclease Inhibitor"/>
    <property type="match status" value="1"/>
</dbReference>
<dbReference type="Proteomes" id="UP000664521">
    <property type="component" value="Unassembled WGS sequence"/>
</dbReference>
<evidence type="ECO:0000313" key="1">
    <source>
        <dbReference type="EMBL" id="CAF9932706.1"/>
    </source>
</evidence>
<reference evidence="1" key="1">
    <citation type="submission" date="2021-03" db="EMBL/GenBank/DDBJ databases">
        <authorList>
            <person name="Tagirdzhanova G."/>
        </authorList>
    </citation>
    <scope>NUCLEOTIDE SEQUENCE</scope>
</reference>